<gene>
    <name evidence="1" type="ORF">DWB68_15075</name>
</gene>
<name>A0A399J9V6_9MICC</name>
<comment type="caution">
    <text evidence="1">The sequence shown here is derived from an EMBL/GenBank/DDBJ whole genome shotgun (WGS) entry which is preliminary data.</text>
</comment>
<reference evidence="1 2" key="1">
    <citation type="submission" date="2018-07" db="EMBL/GenBank/DDBJ databases">
        <title>Arthrobacter sp. nov., isolated from raw cow's milk with high bacterial count.</title>
        <authorList>
            <person name="Hahne J."/>
            <person name="Isele D."/>
            <person name="Lipski A."/>
        </authorList>
    </citation>
    <scope>NUCLEOTIDE SEQUENCE [LARGE SCALE GENOMIC DNA]</scope>
    <source>
        <strain evidence="1 2">JZ R-35</strain>
    </source>
</reference>
<sequence>MTTKTATSPAAAIDSIQEAAATVILTACERAGLREGRFVDAHHVEGRGLDGEDVRLLIRHRSLKSDPSGMHVGQSDWDSHENNAHDFGWKAGLVLAFPRYSRSRVSVEVVVALPQLVEAALATSSEADALRPGGGQDTAIYLSTSDPGMRTHICQSRGGFVMNAPLPAAPPVLV</sequence>
<evidence type="ECO:0000313" key="2">
    <source>
        <dbReference type="Proteomes" id="UP000265419"/>
    </source>
</evidence>
<dbReference type="AlphaFoldDB" id="A0A399J9V6"/>
<keyword evidence="2" id="KW-1185">Reference proteome</keyword>
<dbReference type="EMBL" id="QQXK01000043">
    <property type="protein sequence ID" value="RII40969.1"/>
    <property type="molecule type" value="Genomic_DNA"/>
</dbReference>
<protein>
    <submittedName>
        <fullName evidence="1">Uncharacterized protein</fullName>
    </submittedName>
</protein>
<proteinExistence type="predicted"/>
<dbReference type="RefSeq" id="WP_119425944.1">
    <property type="nucleotide sequence ID" value="NZ_QQXK01000043.1"/>
</dbReference>
<dbReference type="Proteomes" id="UP000265419">
    <property type="component" value="Unassembled WGS sequence"/>
</dbReference>
<accession>A0A399J9V6</accession>
<organism evidence="1 2">
    <name type="scientific">Galactobacter valiniphilus</name>
    <dbReference type="NCBI Taxonomy" id="2676122"/>
    <lineage>
        <taxon>Bacteria</taxon>
        <taxon>Bacillati</taxon>
        <taxon>Actinomycetota</taxon>
        <taxon>Actinomycetes</taxon>
        <taxon>Micrococcales</taxon>
        <taxon>Micrococcaceae</taxon>
        <taxon>Galactobacter</taxon>
    </lineage>
</organism>
<evidence type="ECO:0000313" key="1">
    <source>
        <dbReference type="EMBL" id="RII40969.1"/>
    </source>
</evidence>